<feature type="transmembrane region" description="Helical" evidence="5">
    <location>
        <begin position="131"/>
        <end position="157"/>
    </location>
</feature>
<feature type="transmembrane region" description="Helical" evidence="5">
    <location>
        <begin position="21"/>
        <end position="45"/>
    </location>
</feature>
<comment type="caution">
    <text evidence="7">The sequence shown here is derived from an EMBL/GenBank/DDBJ whole genome shotgun (WGS) entry which is preliminary data.</text>
</comment>
<evidence type="ECO:0000256" key="1">
    <source>
        <dbReference type="ARBA" id="ARBA00004141"/>
    </source>
</evidence>
<name>A0ABS4CNU0_9ENTE</name>
<dbReference type="PANTHER" id="PTHR43027:SF1">
    <property type="entry name" value="DOXORUBICIN RESISTANCE ABC TRANSPORTER PERMEASE PROTEIN DRRC-RELATED"/>
    <property type="match status" value="1"/>
</dbReference>
<feature type="transmembrane region" description="Helical" evidence="5">
    <location>
        <begin position="51"/>
        <end position="72"/>
    </location>
</feature>
<dbReference type="Proteomes" id="UP000673375">
    <property type="component" value="Unassembled WGS sequence"/>
</dbReference>
<proteinExistence type="predicted"/>
<keyword evidence="2 5" id="KW-0812">Transmembrane</keyword>
<reference evidence="7 8" key="1">
    <citation type="submission" date="2020-12" db="EMBL/GenBank/DDBJ databases">
        <title>Vagococcus allomyrinae sp. nov. and Enterococcus lavae sp. nov., isolated from the larvae of Allomyrina dichotoma.</title>
        <authorList>
            <person name="Lee S.D."/>
        </authorList>
    </citation>
    <scope>NUCLEOTIDE SEQUENCE [LARGE SCALE GENOMIC DNA]</scope>
    <source>
        <strain evidence="7 8">BWM-S5</strain>
    </source>
</reference>
<feature type="transmembrane region" description="Helical" evidence="5">
    <location>
        <begin position="164"/>
        <end position="183"/>
    </location>
</feature>
<evidence type="ECO:0000256" key="3">
    <source>
        <dbReference type="ARBA" id="ARBA00022989"/>
    </source>
</evidence>
<dbReference type="Pfam" id="PF01061">
    <property type="entry name" value="ABC2_membrane"/>
    <property type="match status" value="1"/>
</dbReference>
<dbReference type="InterPro" id="IPR052902">
    <property type="entry name" value="ABC-2_transporter"/>
</dbReference>
<evidence type="ECO:0000256" key="4">
    <source>
        <dbReference type="ARBA" id="ARBA00023136"/>
    </source>
</evidence>
<gene>
    <name evidence="7" type="ORF">I6N96_18045</name>
</gene>
<accession>A0ABS4CNU0</accession>
<dbReference type="PANTHER" id="PTHR43027">
    <property type="entry name" value="DOXORUBICIN RESISTANCE ABC TRANSPORTER PERMEASE PROTEIN DRRC-RELATED"/>
    <property type="match status" value="1"/>
</dbReference>
<keyword evidence="4 5" id="KW-0472">Membrane</keyword>
<evidence type="ECO:0000313" key="7">
    <source>
        <dbReference type="EMBL" id="MBP1048199.1"/>
    </source>
</evidence>
<evidence type="ECO:0000259" key="6">
    <source>
        <dbReference type="Pfam" id="PF01061"/>
    </source>
</evidence>
<dbReference type="InterPro" id="IPR013525">
    <property type="entry name" value="ABC2_TM"/>
</dbReference>
<evidence type="ECO:0000256" key="5">
    <source>
        <dbReference type="SAM" id="Phobius"/>
    </source>
</evidence>
<feature type="domain" description="ABC-2 type transporter transmembrane" evidence="6">
    <location>
        <begin position="22"/>
        <end position="210"/>
    </location>
</feature>
<sequence>MGYLQQTKYVLRLQAARLGGTIAFYALQQIIISLGITIGFTFLYAEIDKPTLLYLATGAPTMIFIMSGLTALPMQNATAKTEGHLSFLKTLPVNRLSIISADTIIWVLVMIPGIIISTLCAQWLYAPGYALSWTVIPAFLISSITCIAIGYGFSYLLSAEQTMLVCMVLAFGSLMFSPINFPIERLPEWLQFLHRLLPIDAMAQIIRSSFAHTSFSASPIEYIKLLSWCIIGYASVIYFMNKK</sequence>
<feature type="transmembrane region" description="Helical" evidence="5">
    <location>
        <begin position="222"/>
        <end position="240"/>
    </location>
</feature>
<keyword evidence="8" id="KW-1185">Reference proteome</keyword>
<comment type="subcellular location">
    <subcellularLocation>
        <location evidence="1">Membrane</location>
        <topology evidence="1">Multi-pass membrane protein</topology>
    </subcellularLocation>
</comment>
<evidence type="ECO:0000256" key="2">
    <source>
        <dbReference type="ARBA" id="ARBA00022692"/>
    </source>
</evidence>
<organism evidence="7 8">
    <name type="scientific">Enterococcus larvae</name>
    <dbReference type="NCBI Taxonomy" id="2794352"/>
    <lineage>
        <taxon>Bacteria</taxon>
        <taxon>Bacillati</taxon>
        <taxon>Bacillota</taxon>
        <taxon>Bacilli</taxon>
        <taxon>Lactobacillales</taxon>
        <taxon>Enterococcaceae</taxon>
        <taxon>Enterococcus</taxon>
    </lineage>
</organism>
<dbReference type="EMBL" id="JAEDXU010000013">
    <property type="protein sequence ID" value="MBP1048199.1"/>
    <property type="molecule type" value="Genomic_DNA"/>
</dbReference>
<keyword evidence="3 5" id="KW-1133">Transmembrane helix</keyword>
<evidence type="ECO:0000313" key="8">
    <source>
        <dbReference type="Proteomes" id="UP000673375"/>
    </source>
</evidence>
<dbReference type="RefSeq" id="WP_209558963.1">
    <property type="nucleotide sequence ID" value="NZ_JAEDXU010000013.1"/>
</dbReference>
<feature type="transmembrane region" description="Helical" evidence="5">
    <location>
        <begin position="104"/>
        <end position="125"/>
    </location>
</feature>
<protein>
    <submittedName>
        <fullName evidence="7">ABC transporter permease</fullName>
    </submittedName>
</protein>